<dbReference type="InterPro" id="IPR007751">
    <property type="entry name" value="DUF676_lipase-like"/>
</dbReference>
<reference evidence="4" key="1">
    <citation type="submission" date="2022-11" db="UniProtKB">
        <authorList>
            <consortium name="WormBaseParasite"/>
        </authorList>
    </citation>
    <scope>IDENTIFICATION</scope>
</reference>
<protein>
    <submittedName>
        <fullName evidence="4">DUF676 domain-containing protein</fullName>
    </submittedName>
</protein>
<name>A0A914XQQ1_9BILA</name>
<accession>A0A914XQQ1</accession>
<evidence type="ECO:0000259" key="2">
    <source>
        <dbReference type="Pfam" id="PF05057"/>
    </source>
</evidence>
<feature type="region of interest" description="Disordered" evidence="1">
    <location>
        <begin position="343"/>
        <end position="364"/>
    </location>
</feature>
<feature type="domain" description="DUF676" evidence="2">
    <location>
        <begin position="433"/>
        <end position="624"/>
    </location>
</feature>
<dbReference type="PANTHER" id="PTHR12482">
    <property type="entry name" value="LIPASE ROG1-RELATED-RELATED"/>
    <property type="match status" value="1"/>
</dbReference>
<evidence type="ECO:0000313" key="3">
    <source>
        <dbReference type="Proteomes" id="UP000887566"/>
    </source>
</evidence>
<dbReference type="Proteomes" id="UP000887566">
    <property type="component" value="Unplaced"/>
</dbReference>
<dbReference type="AlphaFoldDB" id="A0A914XQQ1"/>
<keyword evidence="3" id="KW-1185">Reference proteome</keyword>
<dbReference type="SUPFAM" id="SSF53474">
    <property type="entry name" value="alpha/beta-Hydrolases"/>
    <property type="match status" value="1"/>
</dbReference>
<dbReference type="Gene3D" id="3.40.50.1820">
    <property type="entry name" value="alpha/beta hydrolase"/>
    <property type="match status" value="1"/>
</dbReference>
<organism evidence="3 4">
    <name type="scientific">Plectus sambesii</name>
    <dbReference type="NCBI Taxonomy" id="2011161"/>
    <lineage>
        <taxon>Eukaryota</taxon>
        <taxon>Metazoa</taxon>
        <taxon>Ecdysozoa</taxon>
        <taxon>Nematoda</taxon>
        <taxon>Chromadorea</taxon>
        <taxon>Plectida</taxon>
        <taxon>Plectina</taxon>
        <taxon>Plectoidea</taxon>
        <taxon>Plectidae</taxon>
        <taxon>Plectus</taxon>
    </lineage>
</organism>
<feature type="region of interest" description="Disordered" evidence="1">
    <location>
        <begin position="110"/>
        <end position="134"/>
    </location>
</feature>
<dbReference type="WBParaSite" id="PSAMB.scaffold907size38825.g9798.t2">
    <property type="protein sequence ID" value="PSAMB.scaffold907size38825.g9798.t2"/>
    <property type="gene ID" value="PSAMB.scaffold907size38825.g9798"/>
</dbReference>
<evidence type="ECO:0000313" key="4">
    <source>
        <dbReference type="WBParaSite" id="PSAMB.scaffold907size38825.g9798.t2"/>
    </source>
</evidence>
<dbReference type="InterPro" id="IPR029058">
    <property type="entry name" value="AB_hydrolase_fold"/>
</dbReference>
<proteinExistence type="predicted"/>
<dbReference type="Pfam" id="PF05057">
    <property type="entry name" value="DUF676"/>
    <property type="match status" value="1"/>
</dbReference>
<sequence length="706" mass="77664">GQFLELFRSFPEVDKSLHNEHHHGRVKRFAEGFFCVEDTMHTLIANGFSSSTQSLSLQARIVDTLKKSTYFNGLPDLLVACPELDGTADSSPIIFEEGYFPLATSARASRLPSTDAPEPLHKNRRSSGSRFSPEKVARALKSSLCLDLRHLNKPASFGDDDVYLMASKSTDDAEPNGPATTQTAAAPDDVHLLSVEPDRCASTSPTLSDVSFVPPPTYPTGNRNVVRRSTEPNLVFERERETSFLDSVGMGRAHSDSAVNGVTLLLSDSAVAPFECGRPKESGNQQIPVVHDSSSLCCMPICSQASRQQSQTSQQPNGLQIPVVHDSSSLCCMPICSQTSRQQSQTSQQPCKETKKTKEADDDDEVIAPVAAASVEPHLLSRVDDTVIEFVRNKEQFKEKLSLSGYDGHLCSDFAQLASRIPYFTRWDPHSSGHDHLIVCVHGLDGSTDDLRPYRTYLKLALLGNVSFLMSEANHSETFNDMTAMASNLVDELLAHLEGLPAQPKRISFIAHSLGTVITRAALADPRVAHLRDKMHCFLSLNGPHCGLLYNQRAANWGVSLVQWWKRSRSLEQLTMRDQPITALRDSFLYRLSQNGSLAAFRYVLLVGSNQDMYVPCHSALVQPCKDAQKDSSPFGAVYGELVTNIVESVAGSARHTTLVKYTAFHGMANVSRTHQIMGRAAHIAVLDDDLFIEKLLTVSALKYFV</sequence>
<dbReference type="InterPro" id="IPR044294">
    <property type="entry name" value="Lipase-like"/>
</dbReference>
<dbReference type="PANTHER" id="PTHR12482:SF5">
    <property type="entry name" value="DUF676 DOMAIN-CONTAINING PROTEIN"/>
    <property type="match status" value="1"/>
</dbReference>
<evidence type="ECO:0000256" key="1">
    <source>
        <dbReference type="SAM" id="MobiDB-lite"/>
    </source>
</evidence>